<dbReference type="SUPFAM" id="SSF51161">
    <property type="entry name" value="Trimeric LpxA-like enzymes"/>
    <property type="match status" value="1"/>
</dbReference>
<dbReference type="InterPro" id="IPR011004">
    <property type="entry name" value="Trimer_LpxA-like_sf"/>
</dbReference>
<protein>
    <recommendedName>
        <fullName evidence="2">N-acetyltransferase</fullName>
    </recommendedName>
</protein>
<sequence>KGVTLEDEVFCGPSMVFTNVMNPRSAIPRMGELKTTLVEKGVSIGANATIICGNTVGRYAFIGAGAVVTEDIPDYALVYGNPARIKGWMCECGIKLEFNGDFAKCKACGKEYKMMDEKKVRRER</sequence>
<dbReference type="CDD" id="cd03358">
    <property type="entry name" value="LbH_WxcM_N_like"/>
    <property type="match status" value="1"/>
</dbReference>
<reference evidence="1" key="1">
    <citation type="journal article" date="2014" name="Front. Microbiol.">
        <title>High frequency of phylogenetically diverse reductive dehalogenase-homologous genes in deep subseafloor sedimentary metagenomes.</title>
        <authorList>
            <person name="Kawai M."/>
            <person name="Futagami T."/>
            <person name="Toyoda A."/>
            <person name="Takaki Y."/>
            <person name="Nishi S."/>
            <person name="Hori S."/>
            <person name="Arai W."/>
            <person name="Tsubouchi T."/>
            <person name="Morono Y."/>
            <person name="Uchiyama I."/>
            <person name="Ito T."/>
            <person name="Fujiyama A."/>
            <person name="Inagaki F."/>
            <person name="Takami H."/>
        </authorList>
    </citation>
    <scope>NUCLEOTIDE SEQUENCE</scope>
    <source>
        <strain evidence="1">Expedition CK06-06</strain>
    </source>
</reference>
<dbReference type="EMBL" id="BARW01017687">
    <property type="protein sequence ID" value="GAI90297.1"/>
    <property type="molecule type" value="Genomic_DNA"/>
</dbReference>
<organism evidence="1">
    <name type="scientific">marine sediment metagenome</name>
    <dbReference type="NCBI Taxonomy" id="412755"/>
    <lineage>
        <taxon>unclassified sequences</taxon>
        <taxon>metagenomes</taxon>
        <taxon>ecological metagenomes</taxon>
    </lineage>
</organism>
<dbReference type="PANTHER" id="PTHR43300">
    <property type="entry name" value="ACETYLTRANSFERASE"/>
    <property type="match status" value="1"/>
</dbReference>
<gene>
    <name evidence="1" type="ORF">S12H4_30490</name>
</gene>
<evidence type="ECO:0000313" key="1">
    <source>
        <dbReference type="EMBL" id="GAI90297.1"/>
    </source>
</evidence>
<dbReference type="Gene3D" id="2.160.10.10">
    <property type="entry name" value="Hexapeptide repeat proteins"/>
    <property type="match status" value="1"/>
</dbReference>
<proteinExistence type="predicted"/>
<dbReference type="AlphaFoldDB" id="X1SB87"/>
<dbReference type="InterPro" id="IPR050179">
    <property type="entry name" value="Trans_hexapeptide_repeat"/>
</dbReference>
<dbReference type="PANTHER" id="PTHR43300:SF4">
    <property type="entry name" value="ACYL-[ACYL-CARRIER-PROTEIN]--UDP-N-ACETYLGLUCOSAMINE O-ACYLTRANSFERASE"/>
    <property type="match status" value="1"/>
</dbReference>
<name>X1SB87_9ZZZZ</name>
<evidence type="ECO:0008006" key="2">
    <source>
        <dbReference type="Google" id="ProtNLM"/>
    </source>
</evidence>
<feature type="non-terminal residue" evidence="1">
    <location>
        <position position="1"/>
    </location>
</feature>
<comment type="caution">
    <text evidence="1">The sequence shown here is derived from an EMBL/GenBank/DDBJ whole genome shotgun (WGS) entry which is preliminary data.</text>
</comment>
<accession>X1SB87</accession>